<proteinExistence type="predicted"/>
<feature type="non-terminal residue" evidence="1">
    <location>
        <position position="1"/>
    </location>
</feature>
<sequence>NKYRTKVVKEINDYCKKIGFDMAIDVIMDLSFVGKAKEKYKKDVGDNDLSKM</sequence>
<name>X1SU26_9ZZZZ</name>
<organism evidence="1">
    <name type="scientific">marine sediment metagenome</name>
    <dbReference type="NCBI Taxonomy" id="412755"/>
    <lineage>
        <taxon>unclassified sequences</taxon>
        <taxon>metagenomes</taxon>
        <taxon>ecological metagenomes</taxon>
    </lineage>
</organism>
<dbReference type="EMBL" id="BARW01018233">
    <property type="protein sequence ID" value="GAI96557.1"/>
    <property type="molecule type" value="Genomic_DNA"/>
</dbReference>
<accession>X1SU26</accession>
<gene>
    <name evidence="1" type="ORF">S12H4_31267</name>
</gene>
<reference evidence="1" key="1">
    <citation type="journal article" date="2014" name="Front. Microbiol.">
        <title>High frequency of phylogenetically diverse reductive dehalogenase-homologous genes in deep subseafloor sedimentary metagenomes.</title>
        <authorList>
            <person name="Kawai M."/>
            <person name="Futagami T."/>
            <person name="Toyoda A."/>
            <person name="Takaki Y."/>
            <person name="Nishi S."/>
            <person name="Hori S."/>
            <person name="Arai W."/>
            <person name="Tsubouchi T."/>
            <person name="Morono Y."/>
            <person name="Uchiyama I."/>
            <person name="Ito T."/>
            <person name="Fujiyama A."/>
            <person name="Inagaki F."/>
            <person name="Takami H."/>
        </authorList>
    </citation>
    <scope>NUCLEOTIDE SEQUENCE</scope>
    <source>
        <strain evidence="1">Expedition CK06-06</strain>
    </source>
</reference>
<dbReference type="AlphaFoldDB" id="X1SU26"/>
<evidence type="ECO:0000313" key="1">
    <source>
        <dbReference type="EMBL" id="GAI96557.1"/>
    </source>
</evidence>
<comment type="caution">
    <text evidence="1">The sequence shown here is derived from an EMBL/GenBank/DDBJ whole genome shotgun (WGS) entry which is preliminary data.</text>
</comment>
<protein>
    <submittedName>
        <fullName evidence="1">Uncharacterized protein</fullName>
    </submittedName>
</protein>